<keyword evidence="2" id="KW-0677">Repeat</keyword>
<evidence type="ECO:0000313" key="4">
    <source>
        <dbReference type="Proteomes" id="UP001187192"/>
    </source>
</evidence>
<evidence type="ECO:0000313" key="3">
    <source>
        <dbReference type="EMBL" id="GMN70717.1"/>
    </source>
</evidence>
<dbReference type="Proteomes" id="UP001187192">
    <property type="component" value="Unassembled WGS sequence"/>
</dbReference>
<proteinExistence type="predicted"/>
<sequence>MGWEIGRQHIEEPGKRSRLLLEDQLYDVLKNNTASGTPSAVEGISCSAGRERSDWSPNMFKEMQRLWLLDILQTFLDIPQGLEYLPDSLKCLIWPYWSWKSLPSNFMAHNLVELQMPYSKLEKLWSEVQLGNLKSQWRNLT</sequence>
<dbReference type="InterPro" id="IPR011713">
    <property type="entry name" value="Leu-rich_rpt_3"/>
</dbReference>
<comment type="caution">
    <text evidence="3">The sequence shown here is derived from an EMBL/GenBank/DDBJ whole genome shotgun (WGS) entry which is preliminary data.</text>
</comment>
<dbReference type="SUPFAM" id="SSF52058">
    <property type="entry name" value="L domain-like"/>
    <property type="match status" value="1"/>
</dbReference>
<evidence type="ECO:0000256" key="1">
    <source>
        <dbReference type="ARBA" id="ARBA00022614"/>
    </source>
</evidence>
<dbReference type="GO" id="GO:0006952">
    <property type="term" value="P:defense response"/>
    <property type="evidence" value="ECO:0007669"/>
    <property type="project" value="InterPro"/>
</dbReference>
<keyword evidence="1" id="KW-0433">Leucine-rich repeat</keyword>
<accession>A0AA88JFL3</accession>
<name>A0AA88JFL3_FICCA</name>
<dbReference type="InterPro" id="IPR044974">
    <property type="entry name" value="Disease_R_plants"/>
</dbReference>
<organism evidence="3 4">
    <name type="scientific">Ficus carica</name>
    <name type="common">Common fig</name>
    <dbReference type="NCBI Taxonomy" id="3494"/>
    <lineage>
        <taxon>Eukaryota</taxon>
        <taxon>Viridiplantae</taxon>
        <taxon>Streptophyta</taxon>
        <taxon>Embryophyta</taxon>
        <taxon>Tracheophyta</taxon>
        <taxon>Spermatophyta</taxon>
        <taxon>Magnoliopsida</taxon>
        <taxon>eudicotyledons</taxon>
        <taxon>Gunneridae</taxon>
        <taxon>Pentapetalae</taxon>
        <taxon>rosids</taxon>
        <taxon>fabids</taxon>
        <taxon>Rosales</taxon>
        <taxon>Moraceae</taxon>
        <taxon>Ficeae</taxon>
        <taxon>Ficus</taxon>
    </lineage>
</organism>
<dbReference type="AlphaFoldDB" id="A0AA88JFL3"/>
<dbReference type="Pfam" id="PF07725">
    <property type="entry name" value="LRR_3"/>
    <property type="match status" value="1"/>
</dbReference>
<evidence type="ECO:0000256" key="2">
    <source>
        <dbReference type="ARBA" id="ARBA00022737"/>
    </source>
</evidence>
<reference evidence="3" key="1">
    <citation type="submission" date="2023-07" db="EMBL/GenBank/DDBJ databases">
        <title>draft genome sequence of fig (Ficus carica).</title>
        <authorList>
            <person name="Takahashi T."/>
            <person name="Nishimura K."/>
        </authorList>
    </citation>
    <scope>NUCLEOTIDE SEQUENCE</scope>
</reference>
<dbReference type="EMBL" id="BTGU01017514">
    <property type="protein sequence ID" value="GMN70717.1"/>
    <property type="molecule type" value="Genomic_DNA"/>
</dbReference>
<keyword evidence="4" id="KW-1185">Reference proteome</keyword>
<dbReference type="PANTHER" id="PTHR11017:SF573">
    <property type="entry name" value="ADP-RIBOSYL CYCLASE_CYCLIC ADP-RIBOSE HYDROLASE"/>
    <property type="match status" value="1"/>
</dbReference>
<dbReference type="PANTHER" id="PTHR11017">
    <property type="entry name" value="LEUCINE-RICH REPEAT-CONTAINING PROTEIN"/>
    <property type="match status" value="1"/>
</dbReference>
<gene>
    <name evidence="3" type="ORF">TIFTF001_055456</name>
</gene>
<protein>
    <submittedName>
        <fullName evidence="3">Uncharacterized protein</fullName>
    </submittedName>
</protein>